<dbReference type="EMBL" id="FO082060">
    <property type="protein sequence ID" value="CCE21924.1"/>
    <property type="molecule type" value="Genomic_DNA"/>
</dbReference>
<accession>G4SW03</accession>
<dbReference type="InterPro" id="IPR010131">
    <property type="entry name" value="MdtP/NodT-like"/>
</dbReference>
<dbReference type="AlphaFoldDB" id="G4SW03"/>
<dbReference type="KEGG" id="mah:MEALZ_0224"/>
<keyword evidence="3" id="KW-1185">Reference proteome</keyword>
<dbReference type="InterPro" id="IPR003423">
    <property type="entry name" value="OMP_efflux"/>
</dbReference>
<dbReference type="PATRIC" id="fig|271065.3.peg.234"/>
<evidence type="ECO:0000256" key="1">
    <source>
        <dbReference type="ARBA" id="ARBA00007613"/>
    </source>
</evidence>
<dbReference type="PANTHER" id="PTHR30203:SF33">
    <property type="entry name" value="BLR4455 PROTEIN"/>
    <property type="match status" value="1"/>
</dbReference>
<dbReference type="PROSITE" id="PS51257">
    <property type="entry name" value="PROKAR_LIPOPROTEIN"/>
    <property type="match status" value="1"/>
</dbReference>
<dbReference type="SUPFAM" id="SSF56954">
    <property type="entry name" value="Outer membrane efflux proteins (OEP)"/>
    <property type="match status" value="1"/>
</dbReference>
<evidence type="ECO:0000313" key="2">
    <source>
        <dbReference type="EMBL" id="CCE21924.1"/>
    </source>
</evidence>
<protein>
    <submittedName>
        <fullName evidence="2">Outer membrane efflux protein</fullName>
    </submittedName>
</protein>
<organism evidence="2 3">
    <name type="scientific">Methylotuvimicrobium alcaliphilum (strain DSM 19304 / NCIMB 14124 / VKM B-2133 / 20Z)</name>
    <name type="common">Methylomicrobium alcaliphilum</name>
    <dbReference type="NCBI Taxonomy" id="1091494"/>
    <lineage>
        <taxon>Bacteria</taxon>
        <taxon>Pseudomonadati</taxon>
        <taxon>Pseudomonadota</taxon>
        <taxon>Gammaproteobacteria</taxon>
        <taxon>Methylococcales</taxon>
        <taxon>Methylococcaceae</taxon>
        <taxon>Methylotuvimicrobium</taxon>
    </lineage>
</organism>
<proteinExistence type="inferred from homology"/>
<dbReference type="RefSeq" id="WP_014146733.1">
    <property type="nucleotide sequence ID" value="NC_016112.1"/>
</dbReference>
<evidence type="ECO:0000313" key="3">
    <source>
        <dbReference type="Proteomes" id="UP000008315"/>
    </source>
</evidence>
<dbReference type="PANTHER" id="PTHR30203">
    <property type="entry name" value="OUTER MEMBRANE CATION EFFLUX PROTEIN"/>
    <property type="match status" value="1"/>
</dbReference>
<name>G4SW03_META2</name>
<sequence length="591" mass="66455">MLKTHFPIARLHRNLTVSGAFALLSGCSFYFDTGPKPELVQKVEERMQRDEDLALPDLSRAEPKTLDSAIAEFRADPKKLDLTAPPIVLEEKGTTEAVEESHALTIADARAMALTNNLDLKIALIDPSIAATVVSEEEARFDDLIFARAKYSNKDTPFLDGDVVNFKAVDKNSPLNDEIAKLGYMPQSAEQWDVEAGIMIPLRTGGTVILSTPLENKSKSRFVASDQYRSALRFSMSQPLLRDAGISTNVAGIRIARYEQQIVDLKTRLQSIRVLATVDKAYWALYAAWGELDIRRQQYEIAQQNLTMVKRRVEEGLTAAIEINRAEIGVAERMESLIVANTRLKLSQRQLLQFLNDKRYGIDTSTIMIPETSPMLVSFDFDREALARKALDGRLELLELELKLAADATKIDYLENQTLPMFMLDYSYGTQGRDTNDFGGAYGDTFTGRYDDWSVGLRLEIPLTNELRKSRLSRAVQQRLQRLTTRDLKELTVRREIYDALDTVSQNWQRIIAARQNVVLVGANYDAELKQFEEGLRTMTEVLEMLTKLGDAQMKEVRAIADYQVGLIDLAYATGTLLGYSKVDLAGLISK</sequence>
<dbReference type="HOGENOM" id="CLU_462165_0_0_6"/>
<dbReference type="Proteomes" id="UP000008315">
    <property type="component" value="Chromosome"/>
</dbReference>
<gene>
    <name evidence="2" type="ordered locus">MEALZ_0224</name>
</gene>
<reference evidence="3" key="1">
    <citation type="journal article" date="2012" name="J. Bacteriol.">
        <title>Genome sequence of the haloalkaliphilic methanotrophic bacterium Methylomicrobium alcaliphilum 20Z.</title>
        <authorList>
            <person name="Vuilleumier S."/>
            <person name="Khmelenina V.N."/>
            <person name="Bringel F."/>
            <person name="Reshetnikov A.S."/>
            <person name="Lajus A."/>
            <person name="Mangenot S."/>
            <person name="Rouy Z."/>
            <person name="Op den Camp H.J."/>
            <person name="Jetten M.S."/>
            <person name="Dispirito A.A."/>
            <person name="Dunfield P."/>
            <person name="Klotz M.G."/>
            <person name="Semrau J.D."/>
            <person name="Stein L.Y."/>
            <person name="Barbe V."/>
            <person name="Medigue C."/>
            <person name="Trotsenko Y.A."/>
            <person name="Kalyuzhnaya M.G."/>
        </authorList>
    </citation>
    <scope>NUCLEOTIDE SEQUENCE [LARGE SCALE GENOMIC DNA]</scope>
    <source>
        <strain evidence="3">DSM 19304 / NCIMB 14124 / VKM B-2133 / 20Z</strain>
    </source>
</reference>
<comment type="similarity">
    <text evidence="1">Belongs to the outer membrane factor (OMF) (TC 1.B.17) family.</text>
</comment>
<dbReference type="GO" id="GO:0015562">
    <property type="term" value="F:efflux transmembrane transporter activity"/>
    <property type="evidence" value="ECO:0007669"/>
    <property type="project" value="InterPro"/>
</dbReference>
<dbReference type="STRING" id="1091494.MEALZ_0224"/>
<dbReference type="Gene3D" id="1.20.1600.10">
    <property type="entry name" value="Outer membrane efflux proteins (OEP)"/>
    <property type="match status" value="1"/>
</dbReference>
<dbReference type="Pfam" id="PF02321">
    <property type="entry name" value="OEP"/>
    <property type="match status" value="1"/>
</dbReference>